<comment type="subcellular location">
    <subcellularLocation>
        <location evidence="1">Membrane</location>
        <topology evidence="1">Multi-pass membrane protein</topology>
    </subcellularLocation>
</comment>
<dbReference type="Proteomes" id="UP001501057">
    <property type="component" value="Unassembled WGS sequence"/>
</dbReference>
<dbReference type="InterPro" id="IPR051790">
    <property type="entry name" value="Cytochrome_c-biogenesis_DsbD"/>
</dbReference>
<feature type="transmembrane region" description="Helical" evidence="6">
    <location>
        <begin position="174"/>
        <end position="192"/>
    </location>
</feature>
<feature type="domain" description="Cytochrome C biogenesis protein transmembrane" evidence="7">
    <location>
        <begin position="14"/>
        <end position="210"/>
    </location>
</feature>
<keyword evidence="4 6" id="KW-1133">Transmembrane helix</keyword>
<dbReference type="PANTHER" id="PTHR31272:SF4">
    <property type="entry name" value="CYTOCHROME C-TYPE BIOGENESIS PROTEIN HI_1454-RELATED"/>
    <property type="match status" value="1"/>
</dbReference>
<keyword evidence="3 6" id="KW-0812">Transmembrane</keyword>
<protein>
    <submittedName>
        <fullName evidence="8">Cytochrome c biogenesis protein CcdA</fullName>
    </submittedName>
</protein>
<dbReference type="InterPro" id="IPR003834">
    <property type="entry name" value="Cyt_c_assmbl_TM_dom"/>
</dbReference>
<dbReference type="Pfam" id="PF02683">
    <property type="entry name" value="DsbD_TM"/>
    <property type="match status" value="1"/>
</dbReference>
<comment type="caution">
    <text evidence="8">The sequence shown here is derived from an EMBL/GenBank/DDBJ whole genome shotgun (WGS) entry which is preliminary data.</text>
</comment>
<feature type="transmembrane region" description="Helical" evidence="6">
    <location>
        <begin position="208"/>
        <end position="229"/>
    </location>
</feature>
<feature type="transmembrane region" description="Helical" evidence="6">
    <location>
        <begin position="130"/>
        <end position="154"/>
    </location>
</feature>
<evidence type="ECO:0000313" key="9">
    <source>
        <dbReference type="Proteomes" id="UP001501057"/>
    </source>
</evidence>
<dbReference type="RefSeq" id="WP_344199034.1">
    <property type="nucleotide sequence ID" value="NZ_BAAAME010000002.1"/>
</dbReference>
<evidence type="ECO:0000313" key="8">
    <source>
        <dbReference type="EMBL" id="GAA1733950.1"/>
    </source>
</evidence>
<reference evidence="8 9" key="1">
    <citation type="journal article" date="2019" name="Int. J. Syst. Evol. Microbiol.">
        <title>The Global Catalogue of Microorganisms (GCM) 10K type strain sequencing project: providing services to taxonomists for standard genome sequencing and annotation.</title>
        <authorList>
            <consortium name="The Broad Institute Genomics Platform"/>
            <consortium name="The Broad Institute Genome Sequencing Center for Infectious Disease"/>
            <person name="Wu L."/>
            <person name="Ma J."/>
        </authorList>
    </citation>
    <scope>NUCLEOTIDE SEQUENCE [LARGE SCALE GENOMIC DNA]</scope>
    <source>
        <strain evidence="8 9">JCM 13518</strain>
    </source>
</reference>
<accession>A0ABN2JP09</accession>
<evidence type="ECO:0000256" key="4">
    <source>
        <dbReference type="ARBA" id="ARBA00022989"/>
    </source>
</evidence>
<feature type="transmembrane region" description="Helical" evidence="6">
    <location>
        <begin position="12"/>
        <end position="39"/>
    </location>
</feature>
<gene>
    <name evidence="8" type="ORF">GCM10009710_13310</name>
</gene>
<evidence type="ECO:0000256" key="1">
    <source>
        <dbReference type="ARBA" id="ARBA00004141"/>
    </source>
</evidence>
<dbReference type="EMBL" id="BAAAME010000002">
    <property type="protein sequence ID" value="GAA1733950.1"/>
    <property type="molecule type" value="Genomic_DNA"/>
</dbReference>
<evidence type="ECO:0000256" key="5">
    <source>
        <dbReference type="ARBA" id="ARBA00023136"/>
    </source>
</evidence>
<keyword evidence="5 6" id="KW-0472">Membrane</keyword>
<dbReference type="PANTHER" id="PTHR31272">
    <property type="entry name" value="CYTOCHROME C-TYPE BIOGENESIS PROTEIN HI_1454-RELATED"/>
    <property type="match status" value="1"/>
</dbReference>
<organism evidence="8 9">
    <name type="scientific">Aeromicrobium alkaliterrae</name>
    <dbReference type="NCBI Taxonomy" id="302168"/>
    <lineage>
        <taxon>Bacteria</taxon>
        <taxon>Bacillati</taxon>
        <taxon>Actinomycetota</taxon>
        <taxon>Actinomycetes</taxon>
        <taxon>Propionibacteriales</taxon>
        <taxon>Nocardioidaceae</taxon>
        <taxon>Aeromicrobium</taxon>
    </lineage>
</organism>
<evidence type="ECO:0000256" key="6">
    <source>
        <dbReference type="SAM" id="Phobius"/>
    </source>
</evidence>
<evidence type="ECO:0000256" key="3">
    <source>
        <dbReference type="ARBA" id="ARBA00022692"/>
    </source>
</evidence>
<keyword evidence="9" id="KW-1185">Reference proteome</keyword>
<feature type="transmembrane region" description="Helical" evidence="6">
    <location>
        <begin position="60"/>
        <end position="87"/>
    </location>
</feature>
<sequence length="247" mass="25889">MDWFGTQVFSGGLVLAVPIAVLAGLVSFFSPCILPLLPGYLSYVSGQAVHDLDDRPRPRVVLGAVLFVAGFSVTFLSYGLAFGAIGYRLIEHQVVVNTVLGLVMIVMGLAFAGRFAILQRSAAPRLVPRLGLAGAPVLGLLFGVGWTPCLGPTLTAVLSLSLTEGSAARGSLLTAFYCLGLGMPFVAAAIAYRRTMRAAAWAKRHHRAIAIVSGGSMVLVGLLLVSGLWQELVNHLQGLISGYAVAV</sequence>
<name>A0ABN2JP09_9ACTN</name>
<proteinExistence type="inferred from homology"/>
<feature type="transmembrane region" description="Helical" evidence="6">
    <location>
        <begin position="99"/>
        <end position="118"/>
    </location>
</feature>
<comment type="similarity">
    <text evidence="2">Belongs to the DsbD family.</text>
</comment>
<evidence type="ECO:0000256" key="2">
    <source>
        <dbReference type="ARBA" id="ARBA00006143"/>
    </source>
</evidence>
<evidence type="ECO:0000259" key="7">
    <source>
        <dbReference type="Pfam" id="PF02683"/>
    </source>
</evidence>